<proteinExistence type="predicted"/>
<reference evidence="2" key="1">
    <citation type="submission" date="2016-01" db="EMBL/GenBank/DDBJ databases">
        <authorList>
            <person name="Mcilroy J.S."/>
            <person name="Karst M S."/>
            <person name="Albertsen M."/>
        </authorList>
    </citation>
    <scope>NUCLEOTIDE SEQUENCE</scope>
    <source>
        <strain evidence="2">Cfx-K</strain>
    </source>
</reference>
<organism evidence="2 3">
    <name type="scientific">Candidatus Promineifilum breve</name>
    <dbReference type="NCBI Taxonomy" id="1806508"/>
    <lineage>
        <taxon>Bacteria</taxon>
        <taxon>Bacillati</taxon>
        <taxon>Chloroflexota</taxon>
        <taxon>Ardenticatenia</taxon>
        <taxon>Candidatus Promineifilales</taxon>
        <taxon>Candidatus Promineifilaceae</taxon>
        <taxon>Candidatus Promineifilum</taxon>
    </lineage>
</organism>
<sequence>MQNLLVSPLPRPLGSRLKKGEAAARQDALFQPTPIAAASPLRRINMIISNNPPRPGDE</sequence>
<evidence type="ECO:0000256" key="1">
    <source>
        <dbReference type="SAM" id="MobiDB-lite"/>
    </source>
</evidence>
<protein>
    <submittedName>
        <fullName evidence="2">Uncharacterized protein</fullName>
    </submittedName>
</protein>
<accession>A0A160T7R0</accession>
<name>A0A160T7R0_9CHLR</name>
<keyword evidence="3" id="KW-1185">Reference proteome</keyword>
<evidence type="ECO:0000313" key="2">
    <source>
        <dbReference type="EMBL" id="CUS05699.1"/>
    </source>
</evidence>
<dbReference type="Proteomes" id="UP000215027">
    <property type="component" value="Chromosome II"/>
</dbReference>
<dbReference type="KEGG" id="pbf:CFX0092_B0165"/>
<dbReference type="AlphaFoldDB" id="A0A160T7R0"/>
<feature type="region of interest" description="Disordered" evidence="1">
    <location>
        <begin position="1"/>
        <end position="20"/>
    </location>
</feature>
<dbReference type="EMBL" id="LN890656">
    <property type="protein sequence ID" value="CUS05699.1"/>
    <property type="molecule type" value="Genomic_DNA"/>
</dbReference>
<gene>
    <name evidence="2" type="ORF">CFX0092_B0165</name>
</gene>
<evidence type="ECO:0000313" key="3">
    <source>
        <dbReference type="Proteomes" id="UP000215027"/>
    </source>
</evidence>